<proteinExistence type="predicted"/>
<reference evidence="2 3" key="1">
    <citation type="journal article" date="2012" name="Science">
        <title>The Paleozoic origin of enzymatic lignin decomposition reconstructed from 31 fungal genomes.</title>
        <authorList>
            <person name="Floudas D."/>
            <person name="Binder M."/>
            <person name="Riley R."/>
            <person name="Barry K."/>
            <person name="Blanchette R.A."/>
            <person name="Henrissat B."/>
            <person name="Martinez A.T."/>
            <person name="Otillar R."/>
            <person name="Spatafora J.W."/>
            <person name="Yadav J.S."/>
            <person name="Aerts A."/>
            <person name="Benoit I."/>
            <person name="Boyd A."/>
            <person name="Carlson A."/>
            <person name="Copeland A."/>
            <person name="Coutinho P.M."/>
            <person name="de Vries R.P."/>
            <person name="Ferreira P."/>
            <person name="Findley K."/>
            <person name="Foster B."/>
            <person name="Gaskell J."/>
            <person name="Glotzer D."/>
            <person name="Gorecki P."/>
            <person name="Heitman J."/>
            <person name="Hesse C."/>
            <person name="Hori C."/>
            <person name="Igarashi K."/>
            <person name="Jurgens J.A."/>
            <person name="Kallen N."/>
            <person name="Kersten P."/>
            <person name="Kohler A."/>
            <person name="Kuees U."/>
            <person name="Kumar T.K.A."/>
            <person name="Kuo A."/>
            <person name="LaButti K."/>
            <person name="Larrondo L.F."/>
            <person name="Lindquist E."/>
            <person name="Ling A."/>
            <person name="Lombard V."/>
            <person name="Lucas S."/>
            <person name="Lundell T."/>
            <person name="Martin R."/>
            <person name="McLaughlin D.J."/>
            <person name="Morgenstern I."/>
            <person name="Morin E."/>
            <person name="Murat C."/>
            <person name="Nagy L.G."/>
            <person name="Nolan M."/>
            <person name="Ohm R.A."/>
            <person name="Patyshakuliyeva A."/>
            <person name="Rokas A."/>
            <person name="Ruiz-Duenas F.J."/>
            <person name="Sabat G."/>
            <person name="Salamov A."/>
            <person name="Samejima M."/>
            <person name="Schmutz J."/>
            <person name="Slot J.C."/>
            <person name="St John F."/>
            <person name="Stenlid J."/>
            <person name="Sun H."/>
            <person name="Sun S."/>
            <person name="Syed K."/>
            <person name="Tsang A."/>
            <person name="Wiebenga A."/>
            <person name="Young D."/>
            <person name="Pisabarro A."/>
            <person name="Eastwood D.C."/>
            <person name="Martin F."/>
            <person name="Cullen D."/>
            <person name="Grigoriev I.V."/>
            <person name="Hibbett D.S."/>
        </authorList>
    </citation>
    <scope>NUCLEOTIDE SEQUENCE</scope>
    <source>
        <strain evidence="3">FP-58527</strain>
    </source>
</reference>
<dbReference type="AlphaFoldDB" id="S8EEW4"/>
<keyword evidence="3" id="KW-1185">Reference proteome</keyword>
<sequence>MATYLSSPFIQPQYVHTATPAIVHTPLPTAQPVLATPAIATQTLQPAMTSYYVPSNGYQRARSHSMSYAQPQPQPQVYYPPSYGHSQYPQAGPGQYYTTVHTATTPYHDGYSRSRRASTSHSYNHGSPSHHRSHSSHGHSSHRRSHSTTRSHSRHNSQPQVVDLRHHSAGNYTTHVVQPSHHHRYPSGSPGIGDRLRSMFGMQPSHRYYDARTGHEVDYRGRPIYHM</sequence>
<dbReference type="HOGENOM" id="CLU_1225161_0_0_1"/>
<dbReference type="Proteomes" id="UP000015241">
    <property type="component" value="Unassembled WGS sequence"/>
</dbReference>
<evidence type="ECO:0000256" key="1">
    <source>
        <dbReference type="SAM" id="MobiDB-lite"/>
    </source>
</evidence>
<dbReference type="OrthoDB" id="3269202at2759"/>
<dbReference type="InParanoid" id="S8EEW4"/>
<feature type="compositionally biased region" description="Low complexity" evidence="1">
    <location>
        <begin position="68"/>
        <end position="83"/>
    </location>
</feature>
<name>S8EEW4_FOMSC</name>
<feature type="compositionally biased region" description="Polar residues" evidence="1">
    <location>
        <begin position="96"/>
        <end position="105"/>
    </location>
</feature>
<feature type="compositionally biased region" description="Basic residues" evidence="1">
    <location>
        <begin position="128"/>
        <end position="155"/>
    </location>
</feature>
<accession>S8EEW4</accession>
<evidence type="ECO:0000313" key="2">
    <source>
        <dbReference type="EMBL" id="EPT03572.1"/>
    </source>
</evidence>
<evidence type="ECO:0000313" key="3">
    <source>
        <dbReference type="Proteomes" id="UP000015241"/>
    </source>
</evidence>
<organism evidence="2 3">
    <name type="scientific">Fomitopsis schrenkii</name>
    <name type="common">Brown rot fungus</name>
    <dbReference type="NCBI Taxonomy" id="2126942"/>
    <lineage>
        <taxon>Eukaryota</taxon>
        <taxon>Fungi</taxon>
        <taxon>Dikarya</taxon>
        <taxon>Basidiomycota</taxon>
        <taxon>Agaricomycotina</taxon>
        <taxon>Agaricomycetes</taxon>
        <taxon>Polyporales</taxon>
        <taxon>Fomitopsis</taxon>
    </lineage>
</organism>
<dbReference type="EMBL" id="KE504129">
    <property type="protein sequence ID" value="EPT03572.1"/>
    <property type="molecule type" value="Genomic_DNA"/>
</dbReference>
<protein>
    <submittedName>
        <fullName evidence="2">Uncharacterized protein</fullName>
    </submittedName>
</protein>
<gene>
    <name evidence="2" type="ORF">FOMPIDRAFT_98339</name>
</gene>
<feature type="region of interest" description="Disordered" evidence="1">
    <location>
        <begin position="63"/>
        <end position="161"/>
    </location>
</feature>